<evidence type="ECO:0000256" key="1">
    <source>
        <dbReference type="ARBA" id="ARBA00006484"/>
    </source>
</evidence>
<dbReference type="PROSITE" id="PS00061">
    <property type="entry name" value="ADH_SHORT"/>
    <property type="match status" value="1"/>
</dbReference>
<dbReference type="PANTHER" id="PTHR43477">
    <property type="entry name" value="DIHYDROANTICAPSIN 7-DEHYDROGENASE"/>
    <property type="match status" value="1"/>
</dbReference>
<evidence type="ECO:0000313" key="3">
    <source>
        <dbReference type="EMBL" id="TQJ03973.1"/>
    </source>
</evidence>
<keyword evidence="4" id="KW-1185">Reference proteome</keyword>
<dbReference type="GO" id="GO:0016491">
    <property type="term" value="F:oxidoreductase activity"/>
    <property type="evidence" value="ECO:0007669"/>
    <property type="project" value="UniProtKB-KW"/>
</dbReference>
<protein>
    <submittedName>
        <fullName evidence="3">NAD(P)-dependent dehydrogenase (Short-subunit alcohol dehydrogenase family)</fullName>
    </submittedName>
</protein>
<proteinExistence type="inferred from homology"/>
<dbReference type="InterPro" id="IPR036291">
    <property type="entry name" value="NAD(P)-bd_dom_sf"/>
</dbReference>
<reference evidence="3 4" key="1">
    <citation type="submission" date="2019-06" db="EMBL/GenBank/DDBJ databases">
        <title>Sequencing the genomes of 1000 actinobacteria strains.</title>
        <authorList>
            <person name="Klenk H.-P."/>
        </authorList>
    </citation>
    <scope>NUCLEOTIDE SEQUENCE [LARGE SCALE GENOMIC DNA]</scope>
    <source>
        <strain evidence="3 4">DSM 45679</strain>
    </source>
</reference>
<comment type="similarity">
    <text evidence="1">Belongs to the short-chain dehydrogenases/reductases (SDR) family.</text>
</comment>
<dbReference type="Proteomes" id="UP000320876">
    <property type="component" value="Unassembled WGS sequence"/>
</dbReference>
<dbReference type="InterPro" id="IPR020904">
    <property type="entry name" value="Sc_DH/Rdtase_CS"/>
</dbReference>
<dbReference type="OrthoDB" id="286404at2"/>
<dbReference type="RefSeq" id="WP_141999722.1">
    <property type="nucleotide sequence ID" value="NZ_VFML01000001.1"/>
</dbReference>
<sequence>MSYTENYTELFRLDGRRAVVLGAGSGIGRESARALAAHGAWVVCADRDLAGATETAELAGERAEAYRLDLLDSAAVERAAAELGELDIVVLTAAMNVRKRLLDYRREEFDRVVALNLGATFEVVRAFGARLVGRGGGSIIAFSSIRGSTVEPGQGVYAATKAGLVQLLRTAAAEFGPAGVRVNAIAPGVVETPLTEPIKADPDWYRAYASKSALGRWARPAELAGAVVYLASDAASFVTGAVLPVDGGWTAVDGRYDPPAG</sequence>
<name>A0A542DLL1_AMYCI</name>
<evidence type="ECO:0000256" key="2">
    <source>
        <dbReference type="ARBA" id="ARBA00023002"/>
    </source>
</evidence>
<evidence type="ECO:0000313" key="4">
    <source>
        <dbReference type="Proteomes" id="UP000320876"/>
    </source>
</evidence>
<dbReference type="FunFam" id="3.40.50.720:FF:000084">
    <property type="entry name" value="Short-chain dehydrogenase reductase"/>
    <property type="match status" value="1"/>
</dbReference>
<dbReference type="CDD" id="cd05233">
    <property type="entry name" value="SDR_c"/>
    <property type="match status" value="1"/>
</dbReference>
<dbReference type="InterPro" id="IPR051122">
    <property type="entry name" value="SDR_DHRS6-like"/>
</dbReference>
<dbReference type="PRINTS" id="PR00081">
    <property type="entry name" value="GDHRDH"/>
</dbReference>
<accession>A0A542DLL1</accession>
<dbReference type="SUPFAM" id="SSF51735">
    <property type="entry name" value="NAD(P)-binding Rossmann-fold domains"/>
    <property type="match status" value="1"/>
</dbReference>
<dbReference type="InterPro" id="IPR002347">
    <property type="entry name" value="SDR_fam"/>
</dbReference>
<keyword evidence="2" id="KW-0560">Oxidoreductase</keyword>
<dbReference type="Gene3D" id="3.40.50.720">
    <property type="entry name" value="NAD(P)-binding Rossmann-like Domain"/>
    <property type="match status" value="1"/>
</dbReference>
<organism evidence="3 4">
    <name type="scientific">Amycolatopsis cihanbeyliensis</name>
    <dbReference type="NCBI Taxonomy" id="1128664"/>
    <lineage>
        <taxon>Bacteria</taxon>
        <taxon>Bacillati</taxon>
        <taxon>Actinomycetota</taxon>
        <taxon>Actinomycetes</taxon>
        <taxon>Pseudonocardiales</taxon>
        <taxon>Pseudonocardiaceae</taxon>
        <taxon>Amycolatopsis</taxon>
    </lineage>
</organism>
<dbReference type="PANTHER" id="PTHR43477:SF1">
    <property type="entry name" value="DIHYDROANTICAPSIN 7-DEHYDROGENASE"/>
    <property type="match status" value="1"/>
</dbReference>
<gene>
    <name evidence="3" type="ORF">FB471_3749</name>
</gene>
<dbReference type="AlphaFoldDB" id="A0A542DLL1"/>
<comment type="caution">
    <text evidence="3">The sequence shown here is derived from an EMBL/GenBank/DDBJ whole genome shotgun (WGS) entry which is preliminary data.</text>
</comment>
<dbReference type="Pfam" id="PF13561">
    <property type="entry name" value="adh_short_C2"/>
    <property type="match status" value="1"/>
</dbReference>
<dbReference type="EMBL" id="VFML01000001">
    <property type="protein sequence ID" value="TQJ03973.1"/>
    <property type="molecule type" value="Genomic_DNA"/>
</dbReference>